<comment type="caution">
    <text evidence="1">The sequence shown here is derived from an EMBL/GenBank/DDBJ whole genome shotgun (WGS) entry which is preliminary data.</text>
</comment>
<gene>
    <name evidence="1" type="ORF">M9H77_25262</name>
</gene>
<sequence>MVGMIIKGLFRRYERWNPVHPTSGAFWGMGIGIGCGVGWGPGFGPEAIGFVGAGCGAGFSVGITFVGFGIGLPANYVYTLPYKAIMATRSGAIEIAQSSSLPCIRNTAWDGWSNFRPHIADLQQKAYGKFRSFRIGNPFEKGIDISNVRDVIFSSAKPVMNQLEGIKGHFFHSHKGSKE</sequence>
<reference evidence="2" key="1">
    <citation type="journal article" date="2023" name="Nat. Plants">
        <title>Single-cell RNA sequencing provides a high-resolution roadmap for understanding the multicellular compartmentation of specialized metabolism.</title>
        <authorList>
            <person name="Sun S."/>
            <person name="Shen X."/>
            <person name="Li Y."/>
            <person name="Li Y."/>
            <person name="Wang S."/>
            <person name="Li R."/>
            <person name="Zhang H."/>
            <person name="Shen G."/>
            <person name="Guo B."/>
            <person name="Wei J."/>
            <person name="Xu J."/>
            <person name="St-Pierre B."/>
            <person name="Chen S."/>
            <person name="Sun C."/>
        </authorList>
    </citation>
    <scope>NUCLEOTIDE SEQUENCE [LARGE SCALE GENOMIC DNA]</scope>
</reference>
<accession>A0ACC0A6M7</accession>
<protein>
    <submittedName>
        <fullName evidence="1">Uncharacterized protein</fullName>
    </submittedName>
</protein>
<dbReference type="Proteomes" id="UP001060085">
    <property type="component" value="Linkage Group LG06"/>
</dbReference>
<proteinExistence type="predicted"/>
<evidence type="ECO:0000313" key="2">
    <source>
        <dbReference type="Proteomes" id="UP001060085"/>
    </source>
</evidence>
<organism evidence="1 2">
    <name type="scientific">Catharanthus roseus</name>
    <name type="common">Madagascar periwinkle</name>
    <name type="synonym">Vinca rosea</name>
    <dbReference type="NCBI Taxonomy" id="4058"/>
    <lineage>
        <taxon>Eukaryota</taxon>
        <taxon>Viridiplantae</taxon>
        <taxon>Streptophyta</taxon>
        <taxon>Embryophyta</taxon>
        <taxon>Tracheophyta</taxon>
        <taxon>Spermatophyta</taxon>
        <taxon>Magnoliopsida</taxon>
        <taxon>eudicotyledons</taxon>
        <taxon>Gunneridae</taxon>
        <taxon>Pentapetalae</taxon>
        <taxon>asterids</taxon>
        <taxon>lamiids</taxon>
        <taxon>Gentianales</taxon>
        <taxon>Apocynaceae</taxon>
        <taxon>Rauvolfioideae</taxon>
        <taxon>Vinceae</taxon>
        <taxon>Catharanthinae</taxon>
        <taxon>Catharanthus</taxon>
    </lineage>
</organism>
<evidence type="ECO:0000313" key="1">
    <source>
        <dbReference type="EMBL" id="KAI5656469.1"/>
    </source>
</evidence>
<name>A0ACC0A6M7_CATRO</name>
<keyword evidence="2" id="KW-1185">Reference proteome</keyword>
<dbReference type="EMBL" id="CM044706">
    <property type="protein sequence ID" value="KAI5656469.1"/>
    <property type="molecule type" value="Genomic_DNA"/>
</dbReference>